<protein>
    <submittedName>
        <fullName evidence="1">Uncharacterized protein</fullName>
    </submittedName>
</protein>
<name>B0T439_CAUSK</name>
<dbReference type="AlphaFoldDB" id="B0T439"/>
<evidence type="ECO:0000313" key="1">
    <source>
        <dbReference type="EMBL" id="ABZ73923.1"/>
    </source>
</evidence>
<dbReference type="KEGG" id="cak:Caul_4803"/>
<reference evidence="1" key="1">
    <citation type="submission" date="2008-01" db="EMBL/GenBank/DDBJ databases">
        <title>Complete sequence of chromosome of Caulobacter sp. K31.</title>
        <authorList>
            <consortium name="US DOE Joint Genome Institute"/>
            <person name="Copeland A."/>
            <person name="Lucas S."/>
            <person name="Lapidus A."/>
            <person name="Barry K."/>
            <person name="Glavina del Rio T."/>
            <person name="Dalin E."/>
            <person name="Tice H."/>
            <person name="Pitluck S."/>
            <person name="Bruce D."/>
            <person name="Goodwin L."/>
            <person name="Thompson L.S."/>
            <person name="Brettin T."/>
            <person name="Detter J.C."/>
            <person name="Han C."/>
            <person name="Schmutz J."/>
            <person name="Larimer F."/>
            <person name="Land M."/>
            <person name="Hauser L."/>
            <person name="Kyrpides N."/>
            <person name="Kim E."/>
            <person name="Stephens C."/>
            <person name="Richardson P."/>
        </authorList>
    </citation>
    <scope>NUCLEOTIDE SEQUENCE [LARGE SCALE GENOMIC DNA]</scope>
    <source>
        <strain evidence="1">K31</strain>
    </source>
</reference>
<dbReference type="EMBL" id="CP000927">
    <property type="protein sequence ID" value="ABZ73923.1"/>
    <property type="molecule type" value="Genomic_DNA"/>
</dbReference>
<organism evidence="1">
    <name type="scientific">Caulobacter sp. (strain K31)</name>
    <dbReference type="NCBI Taxonomy" id="366602"/>
    <lineage>
        <taxon>Bacteria</taxon>
        <taxon>Pseudomonadati</taxon>
        <taxon>Pseudomonadota</taxon>
        <taxon>Alphaproteobacteria</taxon>
        <taxon>Caulobacterales</taxon>
        <taxon>Caulobacteraceae</taxon>
        <taxon>Caulobacter</taxon>
    </lineage>
</organism>
<accession>B0T439</accession>
<sequence>MKLTDLQAGGYTTIRDSSGADGWNAGNNDFPAMVGFSGGSTLSVLKDSTVNPSLTYYTIHDQATNADFTITIKSLRVLTSPPATTTPIDLKRARIATQVSRRAAISSTSL</sequence>
<proteinExistence type="predicted"/>
<gene>
    <name evidence="1" type="ordered locus">Caul_4803</name>
</gene>
<dbReference type="HOGENOM" id="CLU_2166460_0_0_5"/>